<accession>A0ABX1DN36</accession>
<dbReference type="InterPro" id="IPR050546">
    <property type="entry name" value="Glycosyl_Hydrlase_16"/>
</dbReference>
<reference evidence="3 4" key="1">
    <citation type="submission" date="2020-03" db="EMBL/GenBank/DDBJ databases">
        <title>Tamlana sp. nov, isolated from XXX.</title>
        <authorList>
            <person name="Cao W.R."/>
        </authorList>
    </citation>
    <scope>NUCLEOTIDE SEQUENCE [LARGE SCALE GENOMIC DNA]</scope>
    <source>
        <strain evidence="3 4">HST1-43</strain>
    </source>
</reference>
<dbReference type="InterPro" id="IPR013320">
    <property type="entry name" value="ConA-like_dom_sf"/>
</dbReference>
<comment type="caution">
    <text evidence="3">The sequence shown here is derived from an EMBL/GenBank/DDBJ whole genome shotgun (WGS) entry which is preliminary data.</text>
</comment>
<dbReference type="RefSeq" id="WP_167920574.1">
    <property type="nucleotide sequence ID" value="NZ_JAAVJS010000853.1"/>
</dbReference>
<evidence type="ECO:0000259" key="2">
    <source>
        <dbReference type="PROSITE" id="PS51762"/>
    </source>
</evidence>
<dbReference type="PANTHER" id="PTHR10963:SF55">
    <property type="entry name" value="GLYCOSIDE HYDROLASE FAMILY 16 PROTEIN"/>
    <property type="match status" value="1"/>
</dbReference>
<sequence>TASVQSATTEFHVYGLEWTPEKLVFSVDGKVHYTYNPTNKNASTWPFNSDQFLSLNVAMGGTLGGNIDPNFISGTMEIDYVRVYK</sequence>
<dbReference type="Gene3D" id="2.60.120.200">
    <property type="match status" value="1"/>
</dbReference>
<dbReference type="GO" id="GO:0016787">
    <property type="term" value="F:hydrolase activity"/>
    <property type="evidence" value="ECO:0007669"/>
    <property type="project" value="UniProtKB-KW"/>
</dbReference>
<dbReference type="EMBL" id="JAAVJS010000853">
    <property type="protein sequence ID" value="NJX17611.1"/>
    <property type="molecule type" value="Genomic_DNA"/>
</dbReference>
<evidence type="ECO:0000313" key="3">
    <source>
        <dbReference type="EMBL" id="NJX17611.1"/>
    </source>
</evidence>
<keyword evidence="4" id="KW-1185">Reference proteome</keyword>
<feature type="non-terminal residue" evidence="3">
    <location>
        <position position="1"/>
    </location>
</feature>
<protein>
    <submittedName>
        <fullName evidence="3">Glycoside hydrolase family 16 protein</fullName>
    </submittedName>
</protein>
<gene>
    <name evidence="3" type="ORF">HC176_19260</name>
</gene>
<dbReference type="PROSITE" id="PS51762">
    <property type="entry name" value="GH16_2"/>
    <property type="match status" value="1"/>
</dbReference>
<name>A0ABX1DN36_9FLAO</name>
<comment type="similarity">
    <text evidence="1">Belongs to the glycosyl hydrolase 16 family.</text>
</comment>
<feature type="domain" description="GH16" evidence="2">
    <location>
        <begin position="1"/>
        <end position="85"/>
    </location>
</feature>
<keyword evidence="3" id="KW-0378">Hydrolase</keyword>
<dbReference type="Proteomes" id="UP000760545">
    <property type="component" value="Unassembled WGS sequence"/>
</dbReference>
<dbReference type="CDD" id="cd08023">
    <property type="entry name" value="GH16_laminarinase_like"/>
    <property type="match status" value="1"/>
</dbReference>
<dbReference type="InterPro" id="IPR000757">
    <property type="entry name" value="Beta-glucanase-like"/>
</dbReference>
<dbReference type="SUPFAM" id="SSF49899">
    <property type="entry name" value="Concanavalin A-like lectins/glucanases"/>
    <property type="match status" value="1"/>
</dbReference>
<evidence type="ECO:0000256" key="1">
    <source>
        <dbReference type="ARBA" id="ARBA00006865"/>
    </source>
</evidence>
<proteinExistence type="inferred from homology"/>
<organism evidence="3 4">
    <name type="scientific">Tamlana crocina</name>
    <dbReference type="NCBI Taxonomy" id="393006"/>
    <lineage>
        <taxon>Bacteria</taxon>
        <taxon>Pseudomonadati</taxon>
        <taxon>Bacteroidota</taxon>
        <taxon>Flavobacteriia</taxon>
        <taxon>Flavobacteriales</taxon>
        <taxon>Flavobacteriaceae</taxon>
        <taxon>Tamlana</taxon>
    </lineage>
</organism>
<dbReference type="PANTHER" id="PTHR10963">
    <property type="entry name" value="GLYCOSYL HYDROLASE-RELATED"/>
    <property type="match status" value="1"/>
</dbReference>
<evidence type="ECO:0000313" key="4">
    <source>
        <dbReference type="Proteomes" id="UP000760545"/>
    </source>
</evidence>
<dbReference type="Pfam" id="PF00722">
    <property type="entry name" value="Glyco_hydro_16"/>
    <property type="match status" value="1"/>
</dbReference>